<evidence type="ECO:0000313" key="3">
    <source>
        <dbReference type="EMBL" id="KAF2870262.1"/>
    </source>
</evidence>
<feature type="transmembrane region" description="Helical" evidence="2">
    <location>
        <begin position="84"/>
        <end position="104"/>
    </location>
</feature>
<dbReference type="AlphaFoldDB" id="A0A7C8MD11"/>
<protein>
    <recommendedName>
        <fullName evidence="5">MARVEL domain-containing protein</fullName>
    </recommendedName>
</protein>
<dbReference type="OrthoDB" id="5344006at2759"/>
<comment type="caution">
    <text evidence="3">The sequence shown here is derived from an EMBL/GenBank/DDBJ whole genome shotgun (WGS) entry which is preliminary data.</text>
</comment>
<dbReference type="Proteomes" id="UP000481861">
    <property type="component" value="Unassembled WGS sequence"/>
</dbReference>
<accession>A0A7C8MD11</accession>
<feature type="transmembrane region" description="Helical" evidence="2">
    <location>
        <begin position="21"/>
        <end position="39"/>
    </location>
</feature>
<evidence type="ECO:0008006" key="5">
    <source>
        <dbReference type="Google" id="ProtNLM"/>
    </source>
</evidence>
<feature type="transmembrane region" description="Helical" evidence="2">
    <location>
        <begin position="51"/>
        <end position="72"/>
    </location>
</feature>
<keyword evidence="4" id="KW-1185">Reference proteome</keyword>
<feature type="non-terminal residue" evidence="3">
    <location>
        <position position="237"/>
    </location>
</feature>
<keyword evidence="2" id="KW-0812">Transmembrane</keyword>
<keyword evidence="2" id="KW-1133">Transmembrane helix</keyword>
<dbReference type="EMBL" id="JAADJZ010000014">
    <property type="protein sequence ID" value="KAF2870262.1"/>
    <property type="molecule type" value="Genomic_DNA"/>
</dbReference>
<gene>
    <name evidence="3" type="ORF">BDV95DRAFT_463261</name>
</gene>
<evidence type="ECO:0000256" key="2">
    <source>
        <dbReference type="SAM" id="Phobius"/>
    </source>
</evidence>
<dbReference type="PANTHER" id="PTHR39608:SF1">
    <property type="entry name" value="INTEGRAL MEMBRANE PROTEIN (AFU_ORTHOLOGUE AFUA_5G08640)"/>
    <property type="match status" value="1"/>
</dbReference>
<sequence>MRKDRVKPTDYPVLPFHLIRSAQLVSSIIVAGIMSYFLWQLKQDHYRLPWTFILLLAVSLLTILSLTTTIVLHCFHGLNVSVNLLINSIIVILWSVSLILLSWWSSGTLSHVCNRDSWEDETGVAVCRAYKALFSFTLVGVASTLAALVLDIHTQRTVRRRGRFTQLQRMDDLQNMDNKGAPSVPGGVLGAESNPNPAARNPRQRGGEGYAVPHEQFAYNDDIAYQGAGGRRSLGAR</sequence>
<evidence type="ECO:0000256" key="1">
    <source>
        <dbReference type="SAM" id="MobiDB-lite"/>
    </source>
</evidence>
<keyword evidence="2" id="KW-0472">Membrane</keyword>
<feature type="transmembrane region" description="Helical" evidence="2">
    <location>
        <begin position="132"/>
        <end position="153"/>
    </location>
</feature>
<reference evidence="3 4" key="1">
    <citation type="submission" date="2020-01" db="EMBL/GenBank/DDBJ databases">
        <authorList>
            <consortium name="DOE Joint Genome Institute"/>
            <person name="Haridas S."/>
            <person name="Albert R."/>
            <person name="Binder M."/>
            <person name="Bloem J."/>
            <person name="Labutti K."/>
            <person name="Salamov A."/>
            <person name="Andreopoulos B."/>
            <person name="Baker S.E."/>
            <person name="Barry K."/>
            <person name="Bills G."/>
            <person name="Bluhm B.H."/>
            <person name="Cannon C."/>
            <person name="Castanera R."/>
            <person name="Culley D.E."/>
            <person name="Daum C."/>
            <person name="Ezra D."/>
            <person name="Gonzalez J.B."/>
            <person name="Henrissat B."/>
            <person name="Kuo A."/>
            <person name="Liang C."/>
            <person name="Lipzen A."/>
            <person name="Lutzoni F."/>
            <person name="Magnuson J."/>
            <person name="Mondo S."/>
            <person name="Nolan M."/>
            <person name="Ohm R."/>
            <person name="Pangilinan J."/>
            <person name="Park H.-J.H."/>
            <person name="Ramirez L."/>
            <person name="Alfaro M."/>
            <person name="Sun H."/>
            <person name="Tritt A."/>
            <person name="Yoshinaga Y."/>
            <person name="Zwiers L.-H.L."/>
            <person name="Turgeon B.G."/>
            <person name="Goodwin S.B."/>
            <person name="Spatafora J.W."/>
            <person name="Crous P.W."/>
            <person name="Grigoriev I.V."/>
        </authorList>
    </citation>
    <scope>NUCLEOTIDE SEQUENCE [LARGE SCALE GENOMIC DNA]</scope>
    <source>
        <strain evidence="3 4">CBS 611.86</strain>
    </source>
</reference>
<feature type="region of interest" description="Disordered" evidence="1">
    <location>
        <begin position="175"/>
        <end position="212"/>
    </location>
</feature>
<proteinExistence type="predicted"/>
<evidence type="ECO:0000313" key="4">
    <source>
        <dbReference type="Proteomes" id="UP000481861"/>
    </source>
</evidence>
<name>A0A7C8MD11_9PLEO</name>
<dbReference type="PANTHER" id="PTHR39608">
    <property type="entry name" value="INTEGRAL MEMBRANE PROTEIN (AFU_ORTHOLOGUE AFUA_5G08640)"/>
    <property type="match status" value="1"/>
</dbReference>
<organism evidence="3 4">
    <name type="scientific">Massariosphaeria phaeospora</name>
    <dbReference type="NCBI Taxonomy" id="100035"/>
    <lineage>
        <taxon>Eukaryota</taxon>
        <taxon>Fungi</taxon>
        <taxon>Dikarya</taxon>
        <taxon>Ascomycota</taxon>
        <taxon>Pezizomycotina</taxon>
        <taxon>Dothideomycetes</taxon>
        <taxon>Pleosporomycetidae</taxon>
        <taxon>Pleosporales</taxon>
        <taxon>Pleosporales incertae sedis</taxon>
        <taxon>Massariosphaeria</taxon>
    </lineage>
</organism>